<dbReference type="EMBL" id="JAELUR010000002">
    <property type="protein sequence ID" value="KAG7436214.1"/>
    <property type="molecule type" value="Genomic_DNA"/>
</dbReference>
<comment type="caution">
    <text evidence="4">The sequence shown here is derived from an EMBL/GenBank/DDBJ whole genome shotgun (WGS) entry which is preliminary data.</text>
</comment>
<accession>A0A8J5Q6H3</accession>
<dbReference type="AlphaFoldDB" id="A0A8J5Q6H3"/>
<evidence type="ECO:0000256" key="1">
    <source>
        <dbReference type="PROSITE-ProRule" id="PRU00047"/>
    </source>
</evidence>
<evidence type="ECO:0000313" key="4">
    <source>
        <dbReference type="EMBL" id="KAG7436214.1"/>
    </source>
</evidence>
<protein>
    <recommendedName>
        <fullName evidence="3">CCHC-type domain-containing protein</fullName>
    </recommendedName>
</protein>
<proteinExistence type="predicted"/>
<evidence type="ECO:0000313" key="5">
    <source>
        <dbReference type="Proteomes" id="UP000693942"/>
    </source>
</evidence>
<dbReference type="InterPro" id="IPR001878">
    <property type="entry name" value="Znf_CCHC"/>
</dbReference>
<sequence>MAGGEALQRTYEPRTNPARTPIIGIGKHKDHTCTNCKKRGHHENDCWFAHKDKRPDWAVRLAKELMEHDLQRDNTKNLHIKESNHMTVERSFLILEDSVSDELPMDNTERVPVNLKDTLFIPEFPVNVMSGLRLYKNGGWIDGNDIYDPTGDVFGLLRIGRDGLYVNTEVGKTAVPNQAVSELQPEPCNHHIVSSKQCLDVDLWHRRLGHVNIYQVSQTAKITRGMFCDSHHNHEPFNYCLACDIAKALRWTPRNKRKRA</sequence>
<dbReference type="PROSITE" id="PS50158">
    <property type="entry name" value="ZF_CCHC"/>
    <property type="match status" value="1"/>
</dbReference>
<keyword evidence="1" id="KW-0479">Metal-binding</keyword>
<dbReference type="GO" id="GO:0008270">
    <property type="term" value="F:zinc ion binding"/>
    <property type="evidence" value="ECO:0007669"/>
    <property type="project" value="UniProtKB-KW"/>
</dbReference>
<dbReference type="Proteomes" id="UP000693942">
    <property type="component" value="Unassembled WGS sequence"/>
</dbReference>
<evidence type="ECO:0000256" key="2">
    <source>
        <dbReference type="SAM" id="MobiDB-lite"/>
    </source>
</evidence>
<reference evidence="4" key="1">
    <citation type="submission" date="2021-04" db="EMBL/GenBank/DDBJ databases">
        <title>First draft genome resource for Brassicaceae pathogens Fusarium oxysporum f. sp. raphani and Fusarium oxysporum f. sp. rapae.</title>
        <authorList>
            <person name="Asai S."/>
        </authorList>
    </citation>
    <scope>NUCLEOTIDE SEQUENCE</scope>
    <source>
        <strain evidence="4">Tf1262</strain>
    </source>
</reference>
<feature type="region of interest" description="Disordered" evidence="2">
    <location>
        <begin position="1"/>
        <end position="21"/>
    </location>
</feature>
<organism evidence="4 5">
    <name type="scientific">Fusarium oxysporum f. sp. raphani</name>
    <dbReference type="NCBI Taxonomy" id="96318"/>
    <lineage>
        <taxon>Eukaryota</taxon>
        <taxon>Fungi</taxon>
        <taxon>Dikarya</taxon>
        <taxon>Ascomycota</taxon>
        <taxon>Pezizomycotina</taxon>
        <taxon>Sordariomycetes</taxon>
        <taxon>Hypocreomycetidae</taxon>
        <taxon>Hypocreales</taxon>
        <taxon>Nectriaceae</taxon>
        <taxon>Fusarium</taxon>
        <taxon>Fusarium oxysporum species complex</taxon>
    </lineage>
</organism>
<keyword evidence="1" id="KW-0863">Zinc-finger</keyword>
<evidence type="ECO:0000259" key="3">
    <source>
        <dbReference type="PROSITE" id="PS50158"/>
    </source>
</evidence>
<gene>
    <name evidence="4" type="ORF">Forpi1262_v002012</name>
</gene>
<name>A0A8J5Q6H3_FUSOX</name>
<keyword evidence="1" id="KW-0862">Zinc</keyword>
<feature type="domain" description="CCHC-type" evidence="3">
    <location>
        <begin position="33"/>
        <end position="46"/>
    </location>
</feature>
<dbReference type="GO" id="GO:0003676">
    <property type="term" value="F:nucleic acid binding"/>
    <property type="evidence" value="ECO:0007669"/>
    <property type="project" value="InterPro"/>
</dbReference>